<keyword evidence="2" id="KW-1185">Reference proteome</keyword>
<gene>
    <name evidence="1" type="ORF">ES288_A06G122600v1</name>
</gene>
<protein>
    <submittedName>
        <fullName evidence="1">Uncharacterized protein</fullName>
    </submittedName>
</protein>
<evidence type="ECO:0000313" key="2">
    <source>
        <dbReference type="Proteomes" id="UP000323506"/>
    </source>
</evidence>
<accession>A0A5D2G574</accession>
<proteinExistence type="predicted"/>
<sequence length="122" mass="14176">MIPLKRHTRYLLNLSSSERRKDIHFGNTAPDLDRNDLFLPIQKSSLVIDDCEFNLHRYLFDPIGRASQIVPSSCKGVRCFICLSRGKLKSFSNQISKTYFFPKYDGLKTRLCFCSGRIPYYS</sequence>
<dbReference type="Proteomes" id="UP000323506">
    <property type="component" value="Chromosome A06"/>
</dbReference>
<name>A0A5D2G574_GOSDA</name>
<reference evidence="1 2" key="1">
    <citation type="submission" date="2019-06" db="EMBL/GenBank/DDBJ databases">
        <title>WGS assembly of Gossypium darwinii.</title>
        <authorList>
            <person name="Chen Z.J."/>
            <person name="Sreedasyam A."/>
            <person name="Ando A."/>
            <person name="Song Q."/>
            <person name="De L."/>
            <person name="Hulse-Kemp A."/>
            <person name="Ding M."/>
            <person name="Ye W."/>
            <person name="Kirkbride R."/>
            <person name="Jenkins J."/>
            <person name="Plott C."/>
            <person name="Lovell J."/>
            <person name="Lin Y.-M."/>
            <person name="Vaughn R."/>
            <person name="Liu B."/>
            <person name="Li W."/>
            <person name="Simpson S."/>
            <person name="Scheffler B."/>
            <person name="Saski C."/>
            <person name="Grover C."/>
            <person name="Hu G."/>
            <person name="Conover J."/>
            <person name="Carlson J."/>
            <person name="Shu S."/>
            <person name="Boston L."/>
            <person name="Williams M."/>
            <person name="Peterson D."/>
            <person name="Mcgee K."/>
            <person name="Jones D."/>
            <person name="Wendel J."/>
            <person name="Stelly D."/>
            <person name="Grimwood J."/>
            <person name="Schmutz J."/>
        </authorList>
    </citation>
    <scope>NUCLEOTIDE SEQUENCE [LARGE SCALE GENOMIC DNA]</scope>
    <source>
        <strain evidence="1">1808015.09</strain>
    </source>
</reference>
<dbReference type="EMBL" id="CM017693">
    <property type="protein sequence ID" value="TYH13171.1"/>
    <property type="molecule type" value="Genomic_DNA"/>
</dbReference>
<dbReference type="AlphaFoldDB" id="A0A5D2G574"/>
<evidence type="ECO:0000313" key="1">
    <source>
        <dbReference type="EMBL" id="TYH13171.1"/>
    </source>
</evidence>
<organism evidence="1 2">
    <name type="scientific">Gossypium darwinii</name>
    <name type="common">Darwin's cotton</name>
    <name type="synonym">Gossypium barbadense var. darwinii</name>
    <dbReference type="NCBI Taxonomy" id="34276"/>
    <lineage>
        <taxon>Eukaryota</taxon>
        <taxon>Viridiplantae</taxon>
        <taxon>Streptophyta</taxon>
        <taxon>Embryophyta</taxon>
        <taxon>Tracheophyta</taxon>
        <taxon>Spermatophyta</taxon>
        <taxon>Magnoliopsida</taxon>
        <taxon>eudicotyledons</taxon>
        <taxon>Gunneridae</taxon>
        <taxon>Pentapetalae</taxon>
        <taxon>rosids</taxon>
        <taxon>malvids</taxon>
        <taxon>Malvales</taxon>
        <taxon>Malvaceae</taxon>
        <taxon>Malvoideae</taxon>
        <taxon>Gossypium</taxon>
    </lineage>
</organism>